<dbReference type="Proteomes" id="UP000321807">
    <property type="component" value="Chromosome"/>
</dbReference>
<protein>
    <submittedName>
        <fullName evidence="2">Flagellar biosynthesis protein</fullName>
    </submittedName>
</protein>
<feature type="chain" id="PRO_5022797388" evidence="1">
    <location>
        <begin position="21"/>
        <end position="220"/>
    </location>
</feature>
<name>A0A5B9E5U5_9GAMM</name>
<keyword evidence="2" id="KW-0969">Cilium</keyword>
<sequence length="220" mass="23527">MSRKSVGLLAVCLSVSLVGCATSRSEIKLQAPTVAPSPAASAKTGRVVVIKSVVDERVFEQAPPDPSTPSLGFGGSDTATAQVKSQAIGRKRNGFGKALGDVLLQQGQTVQDVVRKNLALALQQSGYQVKTQDDAGTNPVVLDVHIKKFWSWFQPGFWAITLHSDIATTLQVEGQGAPIEIEVHAEDKRQMATDKAWMEITQQGLDAYRAKVVQGVAGKF</sequence>
<evidence type="ECO:0000313" key="3">
    <source>
        <dbReference type="Proteomes" id="UP000321807"/>
    </source>
</evidence>
<dbReference type="EMBL" id="CP042807">
    <property type="protein sequence ID" value="QEE26020.1"/>
    <property type="molecule type" value="Genomic_DNA"/>
</dbReference>
<dbReference type="PROSITE" id="PS51257">
    <property type="entry name" value="PROKAR_LIPOPROTEIN"/>
    <property type="match status" value="1"/>
</dbReference>
<dbReference type="KEGG" id="rgl:CS053_17065"/>
<feature type="signal peptide" evidence="1">
    <location>
        <begin position="1"/>
        <end position="20"/>
    </location>
</feature>
<dbReference type="AlphaFoldDB" id="A0A5B9E5U5"/>
<organism evidence="2 3">
    <name type="scientific">Rhodanobacter glycinis</name>
    <dbReference type="NCBI Taxonomy" id="582702"/>
    <lineage>
        <taxon>Bacteria</taxon>
        <taxon>Pseudomonadati</taxon>
        <taxon>Pseudomonadota</taxon>
        <taxon>Gammaproteobacteria</taxon>
        <taxon>Lysobacterales</taxon>
        <taxon>Rhodanobacteraceae</taxon>
        <taxon>Rhodanobacter</taxon>
    </lineage>
</organism>
<evidence type="ECO:0000256" key="1">
    <source>
        <dbReference type="SAM" id="SignalP"/>
    </source>
</evidence>
<keyword evidence="2" id="KW-0282">Flagellum</keyword>
<reference evidence="2 3" key="1">
    <citation type="submission" date="2019-08" db="EMBL/GenBank/DDBJ databases">
        <title>Complete genome sequence of Rhodanobacter glycinis strain T01E-68 isolated from tomato root.</title>
        <authorList>
            <person name="Weon H.-Y."/>
            <person name="Lee S.A."/>
        </authorList>
    </citation>
    <scope>NUCLEOTIDE SEQUENCE [LARGE SCALE GENOMIC DNA]</scope>
    <source>
        <strain evidence="2 3">T01E-68</strain>
    </source>
</reference>
<dbReference type="RefSeq" id="WP_147628296.1">
    <property type="nucleotide sequence ID" value="NZ_CP042807.1"/>
</dbReference>
<accession>A0A5B9E5U5</accession>
<evidence type="ECO:0000313" key="2">
    <source>
        <dbReference type="EMBL" id="QEE26020.1"/>
    </source>
</evidence>
<keyword evidence="2" id="KW-0966">Cell projection</keyword>
<gene>
    <name evidence="2" type="ORF">CS053_17065</name>
</gene>
<proteinExistence type="predicted"/>
<keyword evidence="1" id="KW-0732">Signal</keyword>